<feature type="compositionally biased region" description="Low complexity" evidence="1">
    <location>
        <begin position="566"/>
        <end position="578"/>
    </location>
</feature>
<dbReference type="Proteomes" id="UP000612055">
    <property type="component" value="Unassembled WGS sequence"/>
</dbReference>
<evidence type="ECO:0000313" key="4">
    <source>
        <dbReference type="Proteomes" id="UP000612055"/>
    </source>
</evidence>
<evidence type="ECO:0000259" key="2">
    <source>
        <dbReference type="Pfam" id="PF13229"/>
    </source>
</evidence>
<evidence type="ECO:0000256" key="1">
    <source>
        <dbReference type="SAM" id="MobiDB-lite"/>
    </source>
</evidence>
<dbReference type="EMBL" id="JAEHOE010000082">
    <property type="protein sequence ID" value="KAG2488578.1"/>
    <property type="molecule type" value="Genomic_DNA"/>
</dbReference>
<dbReference type="InterPro" id="IPR039448">
    <property type="entry name" value="Beta_helix"/>
</dbReference>
<dbReference type="InterPro" id="IPR011050">
    <property type="entry name" value="Pectin_lyase_fold/virulence"/>
</dbReference>
<dbReference type="Gene3D" id="2.160.20.10">
    <property type="entry name" value="Single-stranded right-handed beta-helix, Pectin lyase-like"/>
    <property type="match status" value="1"/>
</dbReference>
<protein>
    <recommendedName>
        <fullName evidence="2">Right handed beta helix domain-containing protein</fullName>
    </recommendedName>
</protein>
<feature type="region of interest" description="Disordered" evidence="1">
    <location>
        <begin position="805"/>
        <end position="851"/>
    </location>
</feature>
<feature type="domain" description="Right handed beta helix" evidence="2">
    <location>
        <begin position="1167"/>
        <end position="1326"/>
    </location>
</feature>
<feature type="region of interest" description="Disordered" evidence="1">
    <location>
        <begin position="518"/>
        <end position="603"/>
    </location>
</feature>
<dbReference type="Pfam" id="PF13229">
    <property type="entry name" value="Beta_helix"/>
    <property type="match status" value="1"/>
</dbReference>
<gene>
    <name evidence="3" type="ORF">HYH03_012897</name>
</gene>
<feature type="compositionally biased region" description="Low complexity" evidence="1">
    <location>
        <begin position="470"/>
        <end position="481"/>
    </location>
</feature>
<feature type="compositionally biased region" description="Low complexity" evidence="1">
    <location>
        <begin position="168"/>
        <end position="179"/>
    </location>
</feature>
<feature type="compositionally biased region" description="Basic residues" evidence="1">
    <location>
        <begin position="216"/>
        <end position="227"/>
    </location>
</feature>
<feature type="compositionally biased region" description="Low complexity" evidence="1">
    <location>
        <begin position="256"/>
        <end position="280"/>
    </location>
</feature>
<feature type="region of interest" description="Disordered" evidence="1">
    <location>
        <begin position="1242"/>
        <end position="1261"/>
    </location>
</feature>
<name>A0A836BV14_9CHLO</name>
<feature type="compositionally biased region" description="Low complexity" evidence="1">
    <location>
        <begin position="295"/>
        <end position="315"/>
    </location>
</feature>
<organism evidence="3 4">
    <name type="scientific">Edaphochlamys debaryana</name>
    <dbReference type="NCBI Taxonomy" id="47281"/>
    <lineage>
        <taxon>Eukaryota</taxon>
        <taxon>Viridiplantae</taxon>
        <taxon>Chlorophyta</taxon>
        <taxon>core chlorophytes</taxon>
        <taxon>Chlorophyceae</taxon>
        <taxon>CS clade</taxon>
        <taxon>Chlamydomonadales</taxon>
        <taxon>Chlamydomonadales incertae sedis</taxon>
        <taxon>Edaphochlamys</taxon>
    </lineage>
</organism>
<proteinExistence type="predicted"/>
<sequence length="1374" mass="136276">MASPRTSLRVALPAHAASPITHVQASMSQAQPGSGVPEVGGARGLEVSLTPSSGAPSPLAAGDDAHSAVTPGSAPGPRWSSFTGPQASPGPALLTGDSAHGGLVASLSFGSAYGSASPPAKAATLPGSHAPASPPALVTLQPWQKPQQLRYPEQDDDLEPDASAVDEPAGLPASLASPPRRSQPGAASRGAHSKHSAAASPVHGNGHSNARSSGPPRHRSPHTRRGRASVTGGTSPGGSLLDPHPPLAGAHAADQGPRSRSLGRSRSVGVSPGPGAGAPLQPTLSARQRAHEEAAASLAQIGASAPGASAAAAAGRTNPMRLRTVSDTQLRVLPPTSPRDAAAPGRWAAPALPSPPAGFTHGVASAYGFSASSAAGAGGTTAAASALGATRTGAPVPGGAMRHPSPQSRRTSAGSSRARQQQSPPPPASHPQPHQQHAPPPPQAGPVPSASAPLMRVPEEALLPLPGRLAEAPTASAASSARGGPRLRQPSATHIGIATTTTATATSVITVTSSSGAAAAGSLPELPHGTAPGAGYGSGHTSSGYASVASGTGTSVSSASGGGASEGSMEAAEATESGAAGGQPKVTDADFPPPPQLSVRHPRWLKPSAFQITEKLRSGRLQELVDKLASITAPTLLDLGGLEFSGSFSIPETASGSPSPSPSRHRRDAAGAASPGPGPGPVLDESFLDDGASPRSPHASQAQPESPHIRTLRFAHGGSNMRRRGGGSLASPLDQVIFVPPGQHVTIYNATLLLTAQQYILVGPGASLTLKGVELLGCSKEAALASSAVRRRALSGATAAAAAAASPATAAHHTVTTAGAGTATANRALRRTSSPGRSETGPGAGAGAGAAAPGVGGSIVRRASVSGGAEPLPQLMRRPSMAGNANTAGTPFVISFPAPVQIPNSSSIHELVDPREYVNDHALLEVKGGYARISNSRLWSGRIQLALAVTASSGVEMAFSTCGACCAAGTRSTIASENTTFDGCAAGCVSALQGGRVTLLSCRLRSHPSGSSDGSVSGYRAGAEAGVAELGLEARGAGSVAVLNDCDVGRCGISASKGALLHLASTRVELAPGLGLAARGSGTAMYARACRVEDCGRGAAAVSDGASMRLVDSTLAGSVAGPGLTVLPPSEASNERRRRKALAASYEDPGSPLLTEAPLRTRAALLRCAVAANAGHGAVASGGSILQLTDTELYNNLLCGVSIDGAVTELSAHGARVICNECQGFRLTDGAQASMQRCGATGNRRDGMSVEGPGTHAAASRFESRENHESGLCVTGGAGVELSHCRLAANKHDGLAVGGVDTSAQLLHCVVNGNTAKGVAVVMGGCASLHATAVHCNGSKCAQVTDEGSRLVLGRGCTLDRQPVAAAGGEVLRA</sequence>
<feature type="compositionally biased region" description="Polar residues" evidence="1">
    <location>
        <begin position="21"/>
        <end position="32"/>
    </location>
</feature>
<accession>A0A836BV14</accession>
<feature type="compositionally biased region" description="Low complexity" evidence="1">
    <location>
        <begin position="362"/>
        <end position="394"/>
    </location>
</feature>
<reference evidence="3" key="1">
    <citation type="journal article" date="2020" name="bioRxiv">
        <title>Comparative genomics of Chlamydomonas.</title>
        <authorList>
            <person name="Craig R.J."/>
            <person name="Hasan A.R."/>
            <person name="Ness R.W."/>
            <person name="Keightley P.D."/>
        </authorList>
    </citation>
    <scope>NUCLEOTIDE SEQUENCE</scope>
    <source>
        <strain evidence="3">CCAP 11/70</strain>
    </source>
</reference>
<dbReference type="InterPro" id="IPR012334">
    <property type="entry name" value="Pectin_lyas_fold"/>
</dbReference>
<feature type="region of interest" description="Disordered" evidence="1">
    <location>
        <begin position="115"/>
        <end position="491"/>
    </location>
</feature>
<feature type="compositionally biased region" description="Low complexity" evidence="1">
    <location>
        <begin position="338"/>
        <end position="351"/>
    </location>
</feature>
<feature type="compositionally biased region" description="Low complexity" evidence="1">
    <location>
        <begin position="805"/>
        <end position="827"/>
    </location>
</feature>
<feature type="compositionally biased region" description="Low complexity" evidence="1">
    <location>
        <begin position="412"/>
        <end position="422"/>
    </location>
</feature>
<feature type="region of interest" description="Disordered" evidence="1">
    <location>
        <begin position="20"/>
        <end position="95"/>
    </location>
</feature>
<dbReference type="SUPFAM" id="SSF51126">
    <property type="entry name" value="Pectin lyase-like"/>
    <property type="match status" value="1"/>
</dbReference>
<keyword evidence="4" id="KW-1185">Reference proteome</keyword>
<comment type="caution">
    <text evidence="3">The sequence shown here is derived from an EMBL/GenBank/DDBJ whole genome shotgun (WGS) entry which is preliminary data.</text>
</comment>
<dbReference type="OrthoDB" id="549205at2759"/>
<feature type="compositionally biased region" description="Low complexity" evidence="1">
    <location>
        <begin position="546"/>
        <end position="559"/>
    </location>
</feature>
<evidence type="ECO:0000313" key="3">
    <source>
        <dbReference type="EMBL" id="KAG2488578.1"/>
    </source>
</evidence>
<feature type="region of interest" description="Disordered" evidence="1">
    <location>
        <begin position="650"/>
        <end position="709"/>
    </location>
</feature>